<accession>E0STP7</accession>
<name>E0STP7_IGNAA</name>
<dbReference type="PANTHER" id="PTHR34314">
    <property type="entry name" value="CRENARCHAEAL PROTEIN, PUTATIVE-RELATED"/>
    <property type="match status" value="1"/>
</dbReference>
<organism evidence="1 2">
    <name type="scientific">Ignisphaera aggregans (strain DSM 17230 / JCM 13409 / AQ1.S1)</name>
    <dbReference type="NCBI Taxonomy" id="583356"/>
    <lineage>
        <taxon>Archaea</taxon>
        <taxon>Thermoproteota</taxon>
        <taxon>Thermoprotei</taxon>
        <taxon>Desulfurococcales</taxon>
        <taxon>Desulfurococcaceae</taxon>
        <taxon>Ignisphaera</taxon>
    </lineage>
</organism>
<dbReference type="STRING" id="583356.Igag_0843"/>
<protein>
    <recommendedName>
        <fullName evidence="3">DUF3782 domain-containing protein</fullName>
    </recommendedName>
</protein>
<dbReference type="SUPFAM" id="SSF52980">
    <property type="entry name" value="Restriction endonuclease-like"/>
    <property type="match status" value="1"/>
</dbReference>
<dbReference type="AlphaFoldDB" id="E0STP7"/>
<dbReference type="EMBL" id="CP002098">
    <property type="protein sequence ID" value="ADM27663.1"/>
    <property type="molecule type" value="Genomic_DNA"/>
</dbReference>
<dbReference type="Pfam" id="PF07788">
    <property type="entry name" value="PDDEXK_10"/>
    <property type="match status" value="1"/>
</dbReference>
<evidence type="ECO:0000313" key="1">
    <source>
        <dbReference type="EMBL" id="ADM27663.1"/>
    </source>
</evidence>
<dbReference type="BioCyc" id="IAGG583356:GHAH-829-MONOMER"/>
<dbReference type="PANTHER" id="PTHR34314:SF6">
    <property type="entry name" value="DUF3782 DOMAIN-CONTAINING PROTEIN"/>
    <property type="match status" value="1"/>
</dbReference>
<sequence>MSIETAELRARLLKLLEEDTEFRYAVAGLIGLGEILRRLDRHEEELVRIREEQKRVWEEIARLWNEIAKLREDMVKGFERHDMELAKLREDMVKGFERHDIELAKLREDFNRAIQLFEKRFEEIDRRFDRVERRLSALGARWGIESEEAFREGLRGILEKELGFKVERWKARDDKGIVFGYPSEVEIDVAIVDKKIILIEISSHVRASDIYIFKRKAELYKEKMGREPDRLIIITPYADEKAFEAAAKLGIEIYTDV</sequence>
<dbReference type="KEGG" id="iag:Igag_0843"/>
<evidence type="ECO:0008006" key="3">
    <source>
        <dbReference type="Google" id="ProtNLM"/>
    </source>
</evidence>
<gene>
    <name evidence="1" type="ordered locus">Igag_0843</name>
</gene>
<dbReference type="InterPro" id="IPR011335">
    <property type="entry name" value="Restrct_endonuc-II-like"/>
</dbReference>
<keyword evidence="2" id="KW-1185">Reference proteome</keyword>
<proteinExistence type="predicted"/>
<evidence type="ECO:0000313" key="2">
    <source>
        <dbReference type="Proteomes" id="UP000001304"/>
    </source>
</evidence>
<dbReference type="Pfam" id="PF12644">
    <property type="entry name" value="DUF3782"/>
    <property type="match status" value="1"/>
</dbReference>
<dbReference type="InterPro" id="IPR024271">
    <property type="entry name" value="DUF3782"/>
</dbReference>
<dbReference type="HOGENOM" id="CLU_064028_2_1_2"/>
<dbReference type="Proteomes" id="UP000001304">
    <property type="component" value="Chromosome"/>
</dbReference>
<reference evidence="1 2" key="1">
    <citation type="journal article" date="2010" name="Stand. Genomic Sci.">
        <title>Complete genome sequence of Ignisphaera aggregans type strain (AQ1.S1).</title>
        <authorList>
            <person name="Goker M."/>
            <person name="Held B."/>
            <person name="Lapidus A."/>
            <person name="Nolan M."/>
            <person name="Spring S."/>
            <person name="Yasawong M."/>
            <person name="Lucas S."/>
            <person name="Glavina Del Rio T."/>
            <person name="Tice H."/>
            <person name="Cheng J.F."/>
            <person name="Goodwin L."/>
            <person name="Tapia R."/>
            <person name="Pitluck S."/>
            <person name="Liolios K."/>
            <person name="Ivanova N."/>
            <person name="Mavromatis K."/>
            <person name="Mikhailova N."/>
            <person name="Pati A."/>
            <person name="Chen A."/>
            <person name="Palaniappan K."/>
            <person name="Brambilla E."/>
            <person name="Land M."/>
            <person name="Hauser L."/>
            <person name="Chang Y.J."/>
            <person name="Jeffries C.D."/>
            <person name="Brettin T."/>
            <person name="Detter J.C."/>
            <person name="Han C."/>
            <person name="Rohde M."/>
            <person name="Sikorski J."/>
            <person name="Woyke T."/>
            <person name="Bristow J."/>
            <person name="Eisen J.A."/>
            <person name="Markowitz V."/>
            <person name="Hugenholtz P."/>
            <person name="Kyrpides N.C."/>
            <person name="Klenk H.P."/>
        </authorList>
    </citation>
    <scope>NUCLEOTIDE SEQUENCE [LARGE SCALE GENOMIC DNA]</scope>
    <source>
        <strain evidence="2">DSM 17230 / JCM 13409 / AQ1.S1</strain>
    </source>
</reference>
<dbReference type="InterPro" id="IPR012431">
    <property type="entry name" value="PDDEXK_10"/>
</dbReference>